<name>G5LK34_SALET</name>
<evidence type="ECO:0000313" key="2">
    <source>
        <dbReference type="Proteomes" id="UP000004642"/>
    </source>
</evidence>
<comment type="caution">
    <text evidence="1">The sequence shown here is derived from an EMBL/GenBank/DDBJ whole genome shotgun (WGS) entry which is preliminary data.</text>
</comment>
<dbReference type="EMBL" id="AFCJ01000305">
    <property type="protein sequence ID" value="EHC44506.1"/>
    <property type="molecule type" value="Genomic_DNA"/>
</dbReference>
<dbReference type="AlphaFoldDB" id="G5LK34"/>
<evidence type="ECO:0000313" key="1">
    <source>
        <dbReference type="EMBL" id="EHC44506.1"/>
    </source>
</evidence>
<dbReference type="Proteomes" id="UP000004642">
    <property type="component" value="Unassembled WGS sequence"/>
</dbReference>
<protein>
    <submittedName>
        <fullName evidence="1">Uncharacterized protein</fullName>
    </submittedName>
</protein>
<proteinExistence type="predicted"/>
<gene>
    <name evidence="1" type="ORF">LTSEALA_0704</name>
</gene>
<accession>G5LK34</accession>
<organism evidence="1 2">
    <name type="scientific">Salmonella enterica subsp. enterica serovar Alachua str. R6-377</name>
    <dbReference type="NCBI Taxonomy" id="913241"/>
    <lineage>
        <taxon>Bacteria</taxon>
        <taxon>Pseudomonadati</taxon>
        <taxon>Pseudomonadota</taxon>
        <taxon>Gammaproteobacteria</taxon>
        <taxon>Enterobacterales</taxon>
        <taxon>Enterobacteriaceae</taxon>
        <taxon>Salmonella</taxon>
    </lineage>
</organism>
<reference evidence="1 2" key="1">
    <citation type="journal article" date="2011" name="BMC Genomics">
        <title>Genome sequencing reveals diversification of virulence factor content and possible host adaptation in distinct subpopulations of Salmonella enterica.</title>
        <authorList>
            <person name="den Bakker H.C."/>
            <person name="Moreno Switt A.I."/>
            <person name="Govoni G."/>
            <person name="Cummings C.A."/>
            <person name="Ranieri M.L."/>
            <person name="Degoricija L."/>
            <person name="Hoelzer K."/>
            <person name="Rodriguez-Rivera L.D."/>
            <person name="Brown S."/>
            <person name="Bolchacova E."/>
            <person name="Furtado M.R."/>
            <person name="Wiedmann M."/>
        </authorList>
    </citation>
    <scope>NUCLEOTIDE SEQUENCE [LARGE SCALE GENOMIC DNA]</scope>
    <source>
        <strain evidence="1 2">R6-377</strain>
    </source>
</reference>
<sequence>MVWRLSAPLAALSGHAAGSETASDRVDIADLWYFAVAGEYDVGAGAAVGYFGLPADFYVADTGD</sequence>